<dbReference type="GO" id="GO:0003677">
    <property type="term" value="F:DNA binding"/>
    <property type="evidence" value="ECO:0007669"/>
    <property type="project" value="UniProtKB-KW"/>
</dbReference>
<dbReference type="InterPro" id="IPR016032">
    <property type="entry name" value="Sig_transdc_resp-reg_C-effctor"/>
</dbReference>
<dbReference type="PANTHER" id="PTHR44688">
    <property type="entry name" value="DNA-BINDING TRANSCRIPTIONAL ACTIVATOR DEVR_DOSR"/>
    <property type="match status" value="1"/>
</dbReference>
<dbReference type="EMBL" id="JH651384">
    <property type="protein sequence ID" value="EIJ34420.1"/>
    <property type="molecule type" value="Genomic_DNA"/>
</dbReference>
<evidence type="ECO:0000256" key="1">
    <source>
        <dbReference type="ARBA" id="ARBA00023015"/>
    </source>
</evidence>
<dbReference type="OrthoDB" id="9811306at2"/>
<evidence type="ECO:0000313" key="6">
    <source>
        <dbReference type="EMBL" id="EIJ34420.1"/>
    </source>
</evidence>
<feature type="transmembrane region" description="Helical" evidence="4">
    <location>
        <begin position="299"/>
        <end position="318"/>
    </location>
</feature>
<organism evidence="6 7">
    <name type="scientific">Thiothrix nivea (strain ATCC 35100 / DSM 5205 / JP2)</name>
    <dbReference type="NCBI Taxonomy" id="870187"/>
    <lineage>
        <taxon>Bacteria</taxon>
        <taxon>Pseudomonadati</taxon>
        <taxon>Pseudomonadota</taxon>
        <taxon>Gammaproteobacteria</taxon>
        <taxon>Thiotrichales</taxon>
        <taxon>Thiotrichaceae</taxon>
        <taxon>Thiothrix</taxon>
    </lineage>
</organism>
<dbReference type="CDD" id="cd06170">
    <property type="entry name" value="LuxR_C_like"/>
    <property type="match status" value="1"/>
</dbReference>
<gene>
    <name evidence="6" type="ORF">Thini_1839</name>
</gene>
<dbReference type="Gene3D" id="3.40.190.10">
    <property type="entry name" value="Periplasmic binding protein-like II"/>
    <property type="match status" value="2"/>
</dbReference>
<dbReference type="GO" id="GO:0006355">
    <property type="term" value="P:regulation of DNA-templated transcription"/>
    <property type="evidence" value="ECO:0007669"/>
    <property type="project" value="InterPro"/>
</dbReference>
<evidence type="ECO:0000256" key="2">
    <source>
        <dbReference type="ARBA" id="ARBA00023125"/>
    </source>
</evidence>
<evidence type="ECO:0000259" key="5">
    <source>
        <dbReference type="PROSITE" id="PS50043"/>
    </source>
</evidence>
<reference evidence="7" key="1">
    <citation type="journal article" date="2011" name="Stand. Genomic Sci.">
        <title>Genome sequence of the filamentous, gliding Thiothrix nivea neotype strain (JP2(T)).</title>
        <authorList>
            <person name="Lapidus A."/>
            <person name="Nolan M."/>
            <person name="Lucas S."/>
            <person name="Glavina Del Rio T."/>
            <person name="Tice H."/>
            <person name="Cheng J.F."/>
            <person name="Tapia R."/>
            <person name="Han C."/>
            <person name="Goodwin L."/>
            <person name="Pitluck S."/>
            <person name="Liolios K."/>
            <person name="Pagani I."/>
            <person name="Ivanova N."/>
            <person name="Huntemann M."/>
            <person name="Mavromatis K."/>
            <person name="Mikhailova N."/>
            <person name="Pati A."/>
            <person name="Chen A."/>
            <person name="Palaniappan K."/>
            <person name="Land M."/>
            <person name="Brambilla E.M."/>
            <person name="Rohde M."/>
            <person name="Abt B."/>
            <person name="Verbarg S."/>
            <person name="Goker M."/>
            <person name="Bristow J."/>
            <person name="Eisen J.A."/>
            <person name="Markowitz V."/>
            <person name="Hugenholtz P."/>
            <person name="Kyrpides N.C."/>
            <person name="Klenk H.P."/>
            <person name="Woyke T."/>
        </authorList>
    </citation>
    <scope>NUCLEOTIDE SEQUENCE [LARGE SCALE GENOMIC DNA]</scope>
    <source>
        <strain evidence="7">ATCC 35100 / DSM 5205 / JP2</strain>
    </source>
</reference>
<dbReference type="RefSeq" id="WP_002708351.1">
    <property type="nucleotide sequence ID" value="NZ_JH651384.1"/>
</dbReference>
<feature type="domain" description="HTH luxR-type" evidence="5">
    <location>
        <begin position="359"/>
        <end position="425"/>
    </location>
</feature>
<dbReference type="SUPFAM" id="SSF46894">
    <property type="entry name" value="C-terminal effector domain of the bipartite response regulators"/>
    <property type="match status" value="1"/>
</dbReference>
<dbReference type="InterPro" id="IPR000792">
    <property type="entry name" value="Tscrpt_reg_LuxR_C"/>
</dbReference>
<keyword evidence="3" id="KW-0804">Transcription</keyword>
<keyword evidence="4" id="KW-0812">Transmembrane</keyword>
<dbReference type="Proteomes" id="UP000005317">
    <property type="component" value="Unassembled WGS sequence"/>
</dbReference>
<dbReference type="SMART" id="SM00421">
    <property type="entry name" value="HTH_LUXR"/>
    <property type="match status" value="1"/>
</dbReference>
<keyword evidence="2" id="KW-0238">DNA-binding</keyword>
<dbReference type="PANTHER" id="PTHR44688:SF16">
    <property type="entry name" value="DNA-BINDING TRANSCRIPTIONAL ACTIVATOR DEVR_DOSR"/>
    <property type="match status" value="1"/>
</dbReference>
<dbReference type="SUPFAM" id="SSF53850">
    <property type="entry name" value="Periplasmic binding protein-like II"/>
    <property type="match status" value="1"/>
</dbReference>
<name>A0A656HGA4_THINJ</name>
<sequence precursor="true">MGKRRALQSGVLVLAAVMGGLPASFVSAGEPLVFGYNPDSSPVSSTEIIRNEKTGEILGYCGLLAEFLRGKDYQLEPRELHFEERFVPFAEKLAGKPGIQCGPDSITRQRVEILHTLGNGSGADFSTPFALTSTKLLIRRDKLERLYTQPGKLRIGLLEDPTQPIAITTSLIRSVYPMAHVLRQTNRAEAIRHLLLPADQQEAIDAYASDEIILADMLANDIKLDKQADYVIAPALHGYSREEYAVVVYNSPELLKVVNGWVVSDQGKAAAAALVVPEDSFIRALRWIVRDDHLPAVRLFGSILSALLALLIMLRVWWRWRSLTKKPALSVAGFLPNRPPVASAPVVADVDGEEPESANPDATSLLTPRQLEVARLWADGDPAGVIARKLDIASQRTVEAHIRAIYQRTETNSKVALFKYLQERSLL</sequence>
<evidence type="ECO:0000256" key="3">
    <source>
        <dbReference type="ARBA" id="ARBA00023163"/>
    </source>
</evidence>
<dbReference type="InterPro" id="IPR036388">
    <property type="entry name" value="WH-like_DNA-bd_sf"/>
</dbReference>
<evidence type="ECO:0000256" key="4">
    <source>
        <dbReference type="SAM" id="Phobius"/>
    </source>
</evidence>
<evidence type="ECO:0000313" key="7">
    <source>
        <dbReference type="Proteomes" id="UP000005317"/>
    </source>
</evidence>
<protein>
    <submittedName>
        <fullName evidence="6">Regulatory protein LuxR</fullName>
    </submittedName>
</protein>
<dbReference type="Gene3D" id="1.10.10.10">
    <property type="entry name" value="Winged helix-like DNA-binding domain superfamily/Winged helix DNA-binding domain"/>
    <property type="match status" value="1"/>
</dbReference>
<proteinExistence type="predicted"/>
<keyword evidence="4" id="KW-0472">Membrane</keyword>
<accession>A0A656HGA4</accession>
<dbReference type="AlphaFoldDB" id="A0A656HGA4"/>
<keyword evidence="4" id="KW-1133">Transmembrane helix</keyword>
<dbReference type="Pfam" id="PF00196">
    <property type="entry name" value="GerE"/>
    <property type="match status" value="1"/>
</dbReference>
<keyword evidence="1" id="KW-0805">Transcription regulation</keyword>
<keyword evidence="7" id="KW-1185">Reference proteome</keyword>
<dbReference type="PROSITE" id="PS50043">
    <property type="entry name" value="HTH_LUXR_2"/>
    <property type="match status" value="1"/>
</dbReference>